<sequence>MARTGDTALKTTMRSLAVRKYCQPSGYEVLELPVPTITKPDDVLIRVHAAGIMTGDTQMANGMFRFVAKRDFPYPISIAGAGTILAVGPAVPATLTPGTPVYGTYFEHGLFPPPCPGFASDYTVVPAAYLLPKPPNITFEEAAALAGTVLTAYQCVCRYLALTGQDPDSGDTATLAGKTVFIPAALSACGSAFVQVVKHVYGAERVISTVSTGKMPLVAELLPERTVDLLLDYQTQSVVQEVGRGQVDFVLNTQWDMVGTFPLVEPEKGAVVSIASVPGEETVRAILGDSKMPFVWLLLWAVRAVQWYYNWRLRGTNVKQEFLSGNMGDREGLERTGEWIAAGKIKAVMTVVDLDDIEAVRRECGKVAAGKGGLGKLVIRLV</sequence>
<dbReference type="Proteomes" id="UP001302745">
    <property type="component" value="Unassembled WGS sequence"/>
</dbReference>
<keyword evidence="3" id="KW-1185">Reference proteome</keyword>
<dbReference type="InterPro" id="IPR036291">
    <property type="entry name" value="NAD(P)-bd_dom_sf"/>
</dbReference>
<dbReference type="InterPro" id="IPR011032">
    <property type="entry name" value="GroES-like_sf"/>
</dbReference>
<dbReference type="InterPro" id="IPR020843">
    <property type="entry name" value="ER"/>
</dbReference>
<dbReference type="InterPro" id="IPR050700">
    <property type="entry name" value="YIM1/Zinc_Alcohol_DH_Fams"/>
</dbReference>
<dbReference type="GO" id="GO:0016491">
    <property type="term" value="F:oxidoreductase activity"/>
    <property type="evidence" value="ECO:0007669"/>
    <property type="project" value="InterPro"/>
</dbReference>
<dbReference type="InterPro" id="IPR013154">
    <property type="entry name" value="ADH-like_N"/>
</dbReference>
<dbReference type="EMBL" id="MU857117">
    <property type="protein sequence ID" value="KAK4149867.1"/>
    <property type="molecule type" value="Genomic_DNA"/>
</dbReference>
<organism evidence="2 3">
    <name type="scientific">Chaetomidium leptoderma</name>
    <dbReference type="NCBI Taxonomy" id="669021"/>
    <lineage>
        <taxon>Eukaryota</taxon>
        <taxon>Fungi</taxon>
        <taxon>Dikarya</taxon>
        <taxon>Ascomycota</taxon>
        <taxon>Pezizomycotina</taxon>
        <taxon>Sordariomycetes</taxon>
        <taxon>Sordariomycetidae</taxon>
        <taxon>Sordariales</taxon>
        <taxon>Chaetomiaceae</taxon>
        <taxon>Chaetomidium</taxon>
    </lineage>
</organism>
<feature type="domain" description="Enoyl reductase (ER)" evidence="1">
    <location>
        <begin position="25"/>
        <end position="379"/>
    </location>
</feature>
<protein>
    <submittedName>
        <fullName evidence="2">GroES-like protein</fullName>
    </submittedName>
</protein>
<name>A0AAN6VEC0_9PEZI</name>
<proteinExistence type="predicted"/>
<dbReference type="Gene3D" id="3.40.50.720">
    <property type="entry name" value="NAD(P)-binding Rossmann-like Domain"/>
    <property type="match status" value="1"/>
</dbReference>
<dbReference type="Pfam" id="PF08240">
    <property type="entry name" value="ADH_N"/>
    <property type="match status" value="1"/>
</dbReference>
<evidence type="ECO:0000313" key="2">
    <source>
        <dbReference type="EMBL" id="KAK4149867.1"/>
    </source>
</evidence>
<reference evidence="2" key="2">
    <citation type="submission" date="2023-05" db="EMBL/GenBank/DDBJ databases">
        <authorList>
            <consortium name="Lawrence Berkeley National Laboratory"/>
            <person name="Steindorff A."/>
            <person name="Hensen N."/>
            <person name="Bonometti L."/>
            <person name="Westerberg I."/>
            <person name="Brannstrom I.O."/>
            <person name="Guillou S."/>
            <person name="Cros-Aarteil S."/>
            <person name="Calhoun S."/>
            <person name="Haridas S."/>
            <person name="Kuo A."/>
            <person name="Mondo S."/>
            <person name="Pangilinan J."/>
            <person name="Riley R."/>
            <person name="Labutti K."/>
            <person name="Andreopoulos B."/>
            <person name="Lipzen A."/>
            <person name="Chen C."/>
            <person name="Yanf M."/>
            <person name="Daum C."/>
            <person name="Ng V."/>
            <person name="Clum A."/>
            <person name="Ohm R."/>
            <person name="Martin F."/>
            <person name="Silar P."/>
            <person name="Natvig D."/>
            <person name="Lalanne C."/>
            <person name="Gautier V."/>
            <person name="Ament-Velasquez S.L."/>
            <person name="Kruys A."/>
            <person name="Hutchinson M.I."/>
            <person name="Powell A.J."/>
            <person name="Barry K."/>
            <person name="Miller A.N."/>
            <person name="Grigoriev I.V."/>
            <person name="Debuchy R."/>
            <person name="Gladieux P."/>
            <person name="Thoren M.H."/>
            <person name="Johannesson H."/>
        </authorList>
    </citation>
    <scope>NUCLEOTIDE SEQUENCE</scope>
    <source>
        <strain evidence="2">CBS 538.74</strain>
    </source>
</reference>
<dbReference type="AlphaFoldDB" id="A0AAN6VEC0"/>
<dbReference type="SUPFAM" id="SSF50129">
    <property type="entry name" value="GroES-like"/>
    <property type="match status" value="1"/>
</dbReference>
<dbReference type="Pfam" id="PF13602">
    <property type="entry name" value="ADH_zinc_N_2"/>
    <property type="match status" value="1"/>
</dbReference>
<dbReference type="PANTHER" id="PTHR11695:SF294">
    <property type="entry name" value="RETICULON-4-INTERACTING PROTEIN 1, MITOCHONDRIAL"/>
    <property type="match status" value="1"/>
</dbReference>
<dbReference type="SUPFAM" id="SSF51735">
    <property type="entry name" value="NAD(P)-binding Rossmann-fold domains"/>
    <property type="match status" value="1"/>
</dbReference>
<evidence type="ECO:0000259" key="1">
    <source>
        <dbReference type="SMART" id="SM00829"/>
    </source>
</evidence>
<accession>A0AAN6VEC0</accession>
<gene>
    <name evidence="2" type="ORF">C8A00DRAFT_46614</name>
</gene>
<dbReference type="PANTHER" id="PTHR11695">
    <property type="entry name" value="ALCOHOL DEHYDROGENASE RELATED"/>
    <property type="match status" value="1"/>
</dbReference>
<comment type="caution">
    <text evidence="2">The sequence shown here is derived from an EMBL/GenBank/DDBJ whole genome shotgun (WGS) entry which is preliminary data.</text>
</comment>
<reference evidence="2" key="1">
    <citation type="journal article" date="2023" name="Mol. Phylogenet. Evol.">
        <title>Genome-scale phylogeny and comparative genomics of the fungal order Sordariales.</title>
        <authorList>
            <person name="Hensen N."/>
            <person name="Bonometti L."/>
            <person name="Westerberg I."/>
            <person name="Brannstrom I.O."/>
            <person name="Guillou S."/>
            <person name="Cros-Aarteil S."/>
            <person name="Calhoun S."/>
            <person name="Haridas S."/>
            <person name="Kuo A."/>
            <person name="Mondo S."/>
            <person name="Pangilinan J."/>
            <person name="Riley R."/>
            <person name="LaButti K."/>
            <person name="Andreopoulos B."/>
            <person name="Lipzen A."/>
            <person name="Chen C."/>
            <person name="Yan M."/>
            <person name="Daum C."/>
            <person name="Ng V."/>
            <person name="Clum A."/>
            <person name="Steindorff A."/>
            <person name="Ohm R.A."/>
            <person name="Martin F."/>
            <person name="Silar P."/>
            <person name="Natvig D.O."/>
            <person name="Lalanne C."/>
            <person name="Gautier V."/>
            <person name="Ament-Velasquez S.L."/>
            <person name="Kruys A."/>
            <person name="Hutchinson M.I."/>
            <person name="Powell A.J."/>
            <person name="Barry K."/>
            <person name="Miller A.N."/>
            <person name="Grigoriev I.V."/>
            <person name="Debuchy R."/>
            <person name="Gladieux P."/>
            <person name="Hiltunen Thoren M."/>
            <person name="Johannesson H."/>
        </authorList>
    </citation>
    <scope>NUCLEOTIDE SEQUENCE</scope>
    <source>
        <strain evidence="2">CBS 538.74</strain>
    </source>
</reference>
<evidence type="ECO:0000313" key="3">
    <source>
        <dbReference type="Proteomes" id="UP001302745"/>
    </source>
</evidence>
<dbReference type="SMART" id="SM00829">
    <property type="entry name" value="PKS_ER"/>
    <property type="match status" value="1"/>
</dbReference>
<dbReference type="CDD" id="cd05289">
    <property type="entry name" value="MDR_like_2"/>
    <property type="match status" value="1"/>
</dbReference>
<dbReference type="Gene3D" id="3.90.180.10">
    <property type="entry name" value="Medium-chain alcohol dehydrogenases, catalytic domain"/>
    <property type="match status" value="1"/>
</dbReference>